<evidence type="ECO:0000256" key="9">
    <source>
        <dbReference type="ARBA" id="ARBA00031636"/>
    </source>
</evidence>
<reference evidence="12 13" key="1">
    <citation type="submission" date="2017-09" db="EMBL/GenBank/DDBJ databases">
        <authorList>
            <person name="Ehlers B."/>
            <person name="Leendertz F.H."/>
        </authorList>
    </citation>
    <scope>NUCLEOTIDE SEQUENCE [LARGE SCALE GENOMIC DNA]</scope>
    <source>
        <strain evidence="12 13">CGMCC 1.12662</strain>
    </source>
</reference>
<organism evidence="12 13">
    <name type="scientific">Pseudooceanicola antarcticus</name>
    <dbReference type="NCBI Taxonomy" id="1247613"/>
    <lineage>
        <taxon>Bacteria</taxon>
        <taxon>Pseudomonadati</taxon>
        <taxon>Pseudomonadota</taxon>
        <taxon>Alphaproteobacteria</taxon>
        <taxon>Rhodobacterales</taxon>
        <taxon>Paracoccaceae</taxon>
        <taxon>Pseudooceanicola</taxon>
    </lineage>
</organism>
<keyword evidence="7" id="KW-0406">Ion transport</keyword>
<evidence type="ECO:0000256" key="1">
    <source>
        <dbReference type="ARBA" id="ARBA00004429"/>
    </source>
</evidence>
<dbReference type="GO" id="GO:0015297">
    <property type="term" value="F:antiporter activity"/>
    <property type="evidence" value="ECO:0007669"/>
    <property type="project" value="UniProtKB-KW"/>
</dbReference>
<evidence type="ECO:0000313" key="12">
    <source>
        <dbReference type="EMBL" id="SNY50730.1"/>
    </source>
</evidence>
<feature type="transmembrane region" description="Helical" evidence="10">
    <location>
        <begin position="90"/>
        <end position="112"/>
    </location>
</feature>
<feature type="transmembrane region" description="Helical" evidence="10">
    <location>
        <begin position="235"/>
        <end position="256"/>
    </location>
</feature>
<evidence type="ECO:0000256" key="8">
    <source>
        <dbReference type="ARBA" id="ARBA00023136"/>
    </source>
</evidence>
<comment type="subcellular location">
    <subcellularLocation>
        <location evidence="1">Cell inner membrane</location>
        <topology evidence="1">Multi-pass membrane protein</topology>
    </subcellularLocation>
</comment>
<dbReference type="InterPro" id="IPR050222">
    <property type="entry name" value="MATE_MdtK"/>
</dbReference>
<sequence length="467" mass="48894">MTYPLSYGHHLKQVLVLGLPLAGSQLAQIALSLVDTAMLGWYDPTALAAQTLASGLFLVLLLASSGFASALPPLVAGAEARGDTTQARRLTRMALWLSVIAGLVSLPILLSAEPIFLALGQKPEIAALAGDYLDVLAWGIFPALATMVLKSYLSALERSHVVLAVMLVALVINAAANYALIFGNWGLPELGVTGAAIASLLMHLATMIFLCGYVQKVLPEQALFQRLWKSDPESLARVFRLGWPIGLTMVAEVGLFGTSSVFMGWLGETALAAHGIALQVTSVIFMVHLGLSQAATIRAGQSYGRGAMADLVRGAKAAIGLSMLAVLTTSAVIIAVPEVLVGLFLDPNAPGRDEIIAVGRVFLIAAALFQLTDALQVMALGLLRGLQDTRRPMIFAAISYWVVGAPAAWYLSSQTEIGGVGVWLGLAAGLTLAAVSMMTRFWRSVVPAARAALEAEGAVQPASGGSD</sequence>
<feature type="transmembrane region" description="Helical" evidence="10">
    <location>
        <begin position="394"/>
        <end position="411"/>
    </location>
</feature>
<keyword evidence="2" id="KW-0813">Transport</keyword>
<feature type="transmembrane region" description="Helical" evidence="10">
    <location>
        <begin position="276"/>
        <end position="297"/>
    </location>
</feature>
<evidence type="ECO:0000256" key="6">
    <source>
        <dbReference type="ARBA" id="ARBA00022989"/>
    </source>
</evidence>
<feature type="transmembrane region" description="Helical" evidence="10">
    <location>
        <begin position="56"/>
        <end position="78"/>
    </location>
</feature>
<evidence type="ECO:0000313" key="11">
    <source>
        <dbReference type="EMBL" id="PJE32122.1"/>
    </source>
</evidence>
<evidence type="ECO:0000256" key="2">
    <source>
        <dbReference type="ARBA" id="ARBA00022448"/>
    </source>
</evidence>
<keyword evidence="8 10" id="KW-0472">Membrane</keyword>
<dbReference type="PIRSF" id="PIRSF006603">
    <property type="entry name" value="DinF"/>
    <property type="match status" value="1"/>
</dbReference>
<evidence type="ECO:0000256" key="7">
    <source>
        <dbReference type="ARBA" id="ARBA00023065"/>
    </source>
</evidence>
<feature type="transmembrane region" description="Helical" evidence="10">
    <location>
        <begin position="193"/>
        <end position="214"/>
    </location>
</feature>
<dbReference type="Pfam" id="PF01554">
    <property type="entry name" value="MatE"/>
    <property type="match status" value="2"/>
</dbReference>
<keyword evidence="4" id="KW-1003">Cell membrane</keyword>
<dbReference type="OrthoDB" id="9780160at2"/>
<dbReference type="EMBL" id="OBEA01000003">
    <property type="protein sequence ID" value="SNY50730.1"/>
    <property type="molecule type" value="Genomic_DNA"/>
</dbReference>
<evidence type="ECO:0000256" key="3">
    <source>
        <dbReference type="ARBA" id="ARBA00022449"/>
    </source>
</evidence>
<dbReference type="PANTHER" id="PTHR43298:SF2">
    <property type="entry name" value="FMN_FAD EXPORTER YEEO-RELATED"/>
    <property type="match status" value="1"/>
</dbReference>
<evidence type="ECO:0000256" key="5">
    <source>
        <dbReference type="ARBA" id="ARBA00022692"/>
    </source>
</evidence>
<keyword evidence="14" id="KW-1185">Reference proteome</keyword>
<gene>
    <name evidence="11" type="ORF">CVM39_01980</name>
    <name evidence="12" type="ORF">SAMN06297129_1930</name>
</gene>
<keyword evidence="3" id="KW-0050">Antiport</keyword>
<dbReference type="NCBIfam" id="TIGR00797">
    <property type="entry name" value="matE"/>
    <property type="match status" value="1"/>
</dbReference>
<evidence type="ECO:0000256" key="10">
    <source>
        <dbReference type="SAM" id="Phobius"/>
    </source>
</evidence>
<dbReference type="Proteomes" id="UP000231655">
    <property type="component" value="Unassembled WGS sequence"/>
</dbReference>
<reference evidence="11 14" key="2">
    <citation type="journal article" date="2018" name="Int. J. Syst. Evol. Microbiol.">
        <title>Pseudooceanicola lipolyticus sp. nov., a marine alphaproteobacterium, reclassification of Oceanicola flagellatus as Pseudooceanicola flagellatus comb. nov. and emended description of the genus Pseudooceanicola.</title>
        <authorList>
            <person name="Huang M.-M."/>
            <person name="Guo L.-L."/>
            <person name="Wu Y.-H."/>
            <person name="Lai Q.-L."/>
            <person name="Shao Z.-Z."/>
            <person name="Wang C.-S."/>
            <person name="Wu M."/>
            <person name="Xu X.-W."/>
        </authorList>
    </citation>
    <scope>NUCLEOTIDE SEQUENCE [LARGE SCALE GENOMIC DNA]</scope>
    <source>
        <strain evidence="11 14">Ar-45</strain>
    </source>
</reference>
<name>A0A285IRS4_9RHOB</name>
<evidence type="ECO:0000256" key="4">
    <source>
        <dbReference type="ARBA" id="ARBA00022475"/>
    </source>
</evidence>
<dbReference type="GO" id="GO:0005886">
    <property type="term" value="C:plasma membrane"/>
    <property type="evidence" value="ECO:0007669"/>
    <property type="project" value="UniProtKB-SubCell"/>
</dbReference>
<dbReference type="GO" id="GO:0042910">
    <property type="term" value="F:xenobiotic transmembrane transporter activity"/>
    <property type="evidence" value="ECO:0007669"/>
    <property type="project" value="InterPro"/>
</dbReference>
<dbReference type="PANTHER" id="PTHR43298">
    <property type="entry name" value="MULTIDRUG RESISTANCE PROTEIN NORM-RELATED"/>
    <property type="match status" value="1"/>
</dbReference>
<feature type="transmembrane region" description="Helical" evidence="10">
    <location>
        <begin position="161"/>
        <end position="181"/>
    </location>
</feature>
<dbReference type="InterPro" id="IPR048279">
    <property type="entry name" value="MdtK-like"/>
</dbReference>
<feature type="transmembrane region" description="Helical" evidence="10">
    <location>
        <begin position="318"/>
        <end position="345"/>
    </location>
</feature>
<protein>
    <recommendedName>
        <fullName evidence="9">Multidrug-efflux transporter</fullName>
    </recommendedName>
</protein>
<feature type="transmembrane region" description="Helical" evidence="10">
    <location>
        <begin position="357"/>
        <end position="382"/>
    </location>
</feature>
<dbReference type="AlphaFoldDB" id="A0A285IRS4"/>
<dbReference type="EMBL" id="PGTD01000007">
    <property type="protein sequence ID" value="PJE32122.1"/>
    <property type="molecule type" value="Genomic_DNA"/>
</dbReference>
<dbReference type="Proteomes" id="UP000231702">
    <property type="component" value="Unassembled WGS sequence"/>
</dbReference>
<dbReference type="RefSeq" id="WP_097145901.1">
    <property type="nucleotide sequence ID" value="NZ_OBEA01000003.1"/>
</dbReference>
<accession>A0A285IRS4</accession>
<feature type="transmembrane region" description="Helical" evidence="10">
    <location>
        <begin position="417"/>
        <end position="435"/>
    </location>
</feature>
<dbReference type="GO" id="GO:0006811">
    <property type="term" value="P:monoatomic ion transport"/>
    <property type="evidence" value="ECO:0007669"/>
    <property type="project" value="UniProtKB-KW"/>
</dbReference>
<evidence type="ECO:0000313" key="13">
    <source>
        <dbReference type="Proteomes" id="UP000231655"/>
    </source>
</evidence>
<keyword evidence="5 10" id="KW-0812">Transmembrane</keyword>
<feature type="transmembrane region" description="Helical" evidence="10">
    <location>
        <begin position="132"/>
        <end position="149"/>
    </location>
</feature>
<dbReference type="CDD" id="cd13131">
    <property type="entry name" value="MATE_NorM_like"/>
    <property type="match status" value="1"/>
</dbReference>
<proteinExistence type="predicted"/>
<evidence type="ECO:0000313" key="14">
    <source>
        <dbReference type="Proteomes" id="UP000231702"/>
    </source>
</evidence>
<dbReference type="InterPro" id="IPR002528">
    <property type="entry name" value="MATE_fam"/>
</dbReference>
<keyword evidence="6 10" id="KW-1133">Transmembrane helix</keyword>